<gene>
    <name evidence="2" type="ORF">K0U00_49835</name>
</gene>
<dbReference type="InterPro" id="IPR051043">
    <property type="entry name" value="Sulfatase_Mod_Factor_Kinase"/>
</dbReference>
<sequence length="118" mass="13291">TEAEWEYAARGGLKQKRYPWGDELKPGGEHRCNIWQGKFPLVNHASDGYVGTAPVNAYQPNAYGLYNVSGNVWEFCSDWFSPDHHLKAGRVNPKGPSKGQSKVMRGGSYLCHRSYCNR</sequence>
<protein>
    <submittedName>
        <fullName evidence="2">Formylglycine-generating enzyme family protein</fullName>
    </submittedName>
</protein>
<evidence type="ECO:0000259" key="1">
    <source>
        <dbReference type="Pfam" id="PF03781"/>
    </source>
</evidence>
<feature type="non-terminal residue" evidence="2">
    <location>
        <position position="1"/>
    </location>
</feature>
<evidence type="ECO:0000313" key="2">
    <source>
        <dbReference type="EMBL" id="MBW7462180.1"/>
    </source>
</evidence>
<feature type="non-terminal residue" evidence="2">
    <location>
        <position position="118"/>
    </location>
</feature>
<dbReference type="Proteomes" id="UP001519887">
    <property type="component" value="Unassembled WGS sequence"/>
</dbReference>
<evidence type="ECO:0000313" key="3">
    <source>
        <dbReference type="Proteomes" id="UP001519887"/>
    </source>
</evidence>
<dbReference type="Pfam" id="PF03781">
    <property type="entry name" value="FGE-sulfatase"/>
    <property type="match status" value="1"/>
</dbReference>
<proteinExistence type="predicted"/>
<dbReference type="EMBL" id="JAHZIK010003661">
    <property type="protein sequence ID" value="MBW7462180.1"/>
    <property type="molecule type" value="Genomic_DNA"/>
</dbReference>
<dbReference type="Gene3D" id="3.90.1580.10">
    <property type="entry name" value="paralog of FGE (formylglycine-generating enzyme)"/>
    <property type="match status" value="1"/>
</dbReference>
<dbReference type="InterPro" id="IPR042095">
    <property type="entry name" value="SUMF_sf"/>
</dbReference>
<keyword evidence="3" id="KW-1185">Reference proteome</keyword>
<comment type="caution">
    <text evidence="2">The sequence shown here is derived from an EMBL/GenBank/DDBJ whole genome shotgun (WGS) entry which is preliminary data.</text>
</comment>
<name>A0ABS7CMP1_9BACL</name>
<dbReference type="InterPro" id="IPR005532">
    <property type="entry name" value="SUMF_dom"/>
</dbReference>
<dbReference type="SUPFAM" id="SSF56436">
    <property type="entry name" value="C-type lectin-like"/>
    <property type="match status" value="1"/>
</dbReference>
<accession>A0ABS7CMP1</accession>
<reference evidence="2 3" key="1">
    <citation type="submission" date="2021-07" db="EMBL/GenBank/DDBJ databases">
        <title>Paenibacillus radiodurans sp. nov., isolated from the southeastern edge of Tengger Desert.</title>
        <authorList>
            <person name="Zhang G."/>
        </authorList>
    </citation>
    <scope>NUCLEOTIDE SEQUENCE [LARGE SCALE GENOMIC DNA]</scope>
    <source>
        <strain evidence="2 3">CCM 7311</strain>
    </source>
</reference>
<dbReference type="PANTHER" id="PTHR23150">
    <property type="entry name" value="SULFATASE MODIFYING FACTOR 1, 2"/>
    <property type="match status" value="1"/>
</dbReference>
<feature type="domain" description="Sulfatase-modifying factor enzyme-like" evidence="1">
    <location>
        <begin position="1"/>
        <end position="117"/>
    </location>
</feature>
<dbReference type="InterPro" id="IPR016187">
    <property type="entry name" value="CTDL_fold"/>
</dbReference>
<organism evidence="2 3">
    <name type="scientific">Paenibacillus sepulcri</name>
    <dbReference type="NCBI Taxonomy" id="359917"/>
    <lineage>
        <taxon>Bacteria</taxon>
        <taxon>Bacillati</taxon>
        <taxon>Bacillota</taxon>
        <taxon>Bacilli</taxon>
        <taxon>Bacillales</taxon>
        <taxon>Paenibacillaceae</taxon>
        <taxon>Paenibacillus</taxon>
    </lineage>
</organism>
<dbReference type="PANTHER" id="PTHR23150:SF19">
    <property type="entry name" value="FORMYLGLYCINE-GENERATING ENZYME"/>
    <property type="match status" value="1"/>
</dbReference>